<keyword evidence="1" id="KW-0812">Transmembrane</keyword>
<organism evidence="2 3">
    <name type="scientific">Sphaerobolus stellatus (strain SS14)</name>
    <dbReference type="NCBI Taxonomy" id="990650"/>
    <lineage>
        <taxon>Eukaryota</taxon>
        <taxon>Fungi</taxon>
        <taxon>Dikarya</taxon>
        <taxon>Basidiomycota</taxon>
        <taxon>Agaricomycotina</taxon>
        <taxon>Agaricomycetes</taxon>
        <taxon>Phallomycetidae</taxon>
        <taxon>Geastrales</taxon>
        <taxon>Sphaerobolaceae</taxon>
        <taxon>Sphaerobolus</taxon>
    </lineage>
</organism>
<dbReference type="OrthoDB" id="1001765at2759"/>
<accession>A0A0C9VKP0</accession>
<gene>
    <name evidence="2" type="ORF">M422DRAFT_259214</name>
</gene>
<sequence length="197" mass="21552">MRTATSDQKEVGLRTMYALTPEHLETTKARHAPWTASSINQDPAWSSAFEIPLSLNEVFTLTGSLIKSCPFTNPKLPTQPFPTLSISSATLDKQSTLKSTATGTTSAPLFVSFFTRLSQQLVPVKNGKVTIPTGLTRTVHAVITSSNTGVDDSSIVADPRALNFPLFAYMLTSLIVFFLIDRCHSFISLLKVIFLQK</sequence>
<proteinExistence type="predicted"/>
<evidence type="ECO:0000256" key="1">
    <source>
        <dbReference type="SAM" id="Phobius"/>
    </source>
</evidence>
<reference evidence="2 3" key="1">
    <citation type="submission" date="2014-06" db="EMBL/GenBank/DDBJ databases">
        <title>Evolutionary Origins and Diversification of the Mycorrhizal Mutualists.</title>
        <authorList>
            <consortium name="DOE Joint Genome Institute"/>
            <consortium name="Mycorrhizal Genomics Consortium"/>
            <person name="Kohler A."/>
            <person name="Kuo A."/>
            <person name="Nagy L.G."/>
            <person name="Floudas D."/>
            <person name="Copeland A."/>
            <person name="Barry K.W."/>
            <person name="Cichocki N."/>
            <person name="Veneault-Fourrey C."/>
            <person name="LaButti K."/>
            <person name="Lindquist E.A."/>
            <person name="Lipzen A."/>
            <person name="Lundell T."/>
            <person name="Morin E."/>
            <person name="Murat C."/>
            <person name="Riley R."/>
            <person name="Ohm R."/>
            <person name="Sun H."/>
            <person name="Tunlid A."/>
            <person name="Henrissat B."/>
            <person name="Grigoriev I.V."/>
            <person name="Hibbett D.S."/>
            <person name="Martin F."/>
        </authorList>
    </citation>
    <scope>NUCLEOTIDE SEQUENCE [LARGE SCALE GENOMIC DNA]</scope>
    <source>
        <strain evidence="2 3">SS14</strain>
    </source>
</reference>
<name>A0A0C9VKP0_SPHS4</name>
<keyword evidence="3" id="KW-1185">Reference proteome</keyword>
<keyword evidence="1" id="KW-1133">Transmembrane helix</keyword>
<dbReference type="Proteomes" id="UP000054279">
    <property type="component" value="Unassembled WGS sequence"/>
</dbReference>
<protein>
    <submittedName>
        <fullName evidence="2">Uncharacterized protein</fullName>
    </submittedName>
</protein>
<evidence type="ECO:0000313" key="3">
    <source>
        <dbReference type="Proteomes" id="UP000054279"/>
    </source>
</evidence>
<evidence type="ECO:0000313" key="2">
    <source>
        <dbReference type="EMBL" id="KIJ38066.1"/>
    </source>
</evidence>
<feature type="transmembrane region" description="Helical" evidence="1">
    <location>
        <begin position="162"/>
        <end position="180"/>
    </location>
</feature>
<keyword evidence="1" id="KW-0472">Membrane</keyword>
<dbReference type="AlphaFoldDB" id="A0A0C9VKP0"/>
<dbReference type="EMBL" id="KN837163">
    <property type="protein sequence ID" value="KIJ38066.1"/>
    <property type="molecule type" value="Genomic_DNA"/>
</dbReference>
<dbReference type="HOGENOM" id="CLU_1384969_0_0_1"/>